<dbReference type="RefSeq" id="XP_043011631.1">
    <property type="nucleotide sequence ID" value="XM_043150543.1"/>
</dbReference>
<sequence>MMSRVSFLSQNYSLEDEHWRYSPEAIAEFFREHGAFEFPPNLLLSYLSNAPYMRCPQPSRSSFAVVPVLTSRPSGSTPCSVLGSSHAAPAPGLSSMELLVYLALLKCRGPPTSGVIPQPKKLKTGPKSQPVVVSSDNESKRLVTSPYKTCSRRAPPSSVEVPDIDLALASPRARPSKTSVKKVVEKVVDKTVSSSQLDVGSLWAKQGTSGDKFPREWVNRARKMDLQLEYGDTKLDFFQILEAARSTAFFDKFTPCQGCLLRGSDKCYQVWTPGKAASTYRYRG</sequence>
<evidence type="ECO:0000313" key="3">
    <source>
        <dbReference type="Proteomes" id="UP001049176"/>
    </source>
</evidence>
<feature type="region of interest" description="Disordered" evidence="1">
    <location>
        <begin position="114"/>
        <end position="138"/>
    </location>
</feature>
<reference evidence="2" key="1">
    <citation type="journal article" date="2021" name="Genome Biol. Evol.">
        <title>The assembled and annotated genome of the fairy-ring fungus Marasmius oreades.</title>
        <authorList>
            <person name="Hiltunen M."/>
            <person name="Ament-Velasquez S.L."/>
            <person name="Johannesson H."/>
        </authorList>
    </citation>
    <scope>NUCLEOTIDE SEQUENCE</scope>
    <source>
        <strain evidence="2">03SP1</strain>
    </source>
</reference>
<organism evidence="2 3">
    <name type="scientific">Marasmius oreades</name>
    <name type="common">fairy-ring Marasmius</name>
    <dbReference type="NCBI Taxonomy" id="181124"/>
    <lineage>
        <taxon>Eukaryota</taxon>
        <taxon>Fungi</taxon>
        <taxon>Dikarya</taxon>
        <taxon>Basidiomycota</taxon>
        <taxon>Agaricomycotina</taxon>
        <taxon>Agaricomycetes</taxon>
        <taxon>Agaricomycetidae</taxon>
        <taxon>Agaricales</taxon>
        <taxon>Marasmiineae</taxon>
        <taxon>Marasmiaceae</taxon>
        <taxon>Marasmius</taxon>
    </lineage>
</organism>
<dbReference type="GeneID" id="66075016"/>
<proteinExistence type="predicted"/>
<name>A0A9P7UVY7_9AGAR</name>
<comment type="caution">
    <text evidence="2">The sequence shown here is derived from an EMBL/GenBank/DDBJ whole genome shotgun (WGS) entry which is preliminary data.</text>
</comment>
<keyword evidence="3" id="KW-1185">Reference proteome</keyword>
<dbReference type="Proteomes" id="UP001049176">
    <property type="component" value="Chromosome 3"/>
</dbReference>
<dbReference type="EMBL" id="CM032183">
    <property type="protein sequence ID" value="KAG7095161.1"/>
    <property type="molecule type" value="Genomic_DNA"/>
</dbReference>
<evidence type="ECO:0000256" key="1">
    <source>
        <dbReference type="SAM" id="MobiDB-lite"/>
    </source>
</evidence>
<dbReference type="AlphaFoldDB" id="A0A9P7UVY7"/>
<gene>
    <name evidence="2" type="ORF">E1B28_005940</name>
</gene>
<evidence type="ECO:0000313" key="2">
    <source>
        <dbReference type="EMBL" id="KAG7095161.1"/>
    </source>
</evidence>
<protein>
    <submittedName>
        <fullName evidence="2">Uncharacterized protein</fullName>
    </submittedName>
</protein>
<accession>A0A9P7UVY7</accession>
<dbReference type="KEGG" id="more:E1B28_005940"/>